<evidence type="ECO:0000259" key="6">
    <source>
        <dbReference type="Pfam" id="PF00441"/>
    </source>
</evidence>
<keyword evidence="3" id="KW-0285">Flavoprotein</keyword>
<dbReference type="InterPro" id="IPR037069">
    <property type="entry name" value="AcylCoA_DH/ox_N_sf"/>
</dbReference>
<feature type="domain" description="Acyl-CoA dehydrogenase/oxidase N-terminal" evidence="7">
    <location>
        <begin position="1"/>
        <end position="79"/>
    </location>
</feature>
<evidence type="ECO:0000256" key="4">
    <source>
        <dbReference type="ARBA" id="ARBA00022827"/>
    </source>
</evidence>
<keyword evidence="4" id="KW-0274">FAD</keyword>
<reference evidence="8 9" key="1">
    <citation type="submission" date="2019-09" db="EMBL/GenBank/DDBJ databases">
        <title>Isolation of a novel species in the genus Cupriavidus from patients with sepsis using whole genome sequencing.</title>
        <authorList>
            <person name="Kweon O.J."/>
            <person name="Lee M.-K."/>
        </authorList>
    </citation>
    <scope>NUCLEOTIDE SEQUENCE [LARGE SCALE GENOMIC DNA]</scope>
    <source>
        <strain evidence="8 9">MKL-01</strain>
    </source>
</reference>
<gene>
    <name evidence="8" type="ORF">F1599_17225</name>
</gene>
<dbReference type="InterPro" id="IPR013786">
    <property type="entry name" value="AcylCoA_DH/ox_N"/>
</dbReference>
<dbReference type="SUPFAM" id="SSF56645">
    <property type="entry name" value="Acyl-CoA dehydrogenase NM domain-like"/>
    <property type="match status" value="1"/>
</dbReference>
<sequence>MFVEAIESILQDACTSAAVRAIEDGGSPRGLWDAIADAGFVELLMPEQDGGAGLALSELAPVLIAMGRHPLPVPLAQSVAARGLLRRAGLTVPPGMITLAQAGAREADGGLVCPITPYGAIADHVVLGLDDGLLLLDAGAASRIATGVHRDQAATLRWPAQSVPEPVPASGADVGAWGAALHAALIAGAARRVFDLTLQYCNDRTQFGRAIGKFQAVQHQLSVMAELVAASHIAAQIAFAGDGDQPDRVAAAVAKARTSEAAASIAAAAHALHGAIGITEEYDLQLLSRRLHQWRMAHGSEAFWEPVVGAACLASGHATVVDFIRAVTDCPAH</sequence>
<comment type="similarity">
    <text evidence="2">Belongs to the acyl-CoA dehydrogenase family.</text>
</comment>
<dbReference type="Gene3D" id="1.20.140.10">
    <property type="entry name" value="Butyryl-CoA Dehydrogenase, subunit A, domain 3"/>
    <property type="match status" value="1"/>
</dbReference>
<evidence type="ECO:0000259" key="7">
    <source>
        <dbReference type="Pfam" id="PF02771"/>
    </source>
</evidence>
<dbReference type="Pfam" id="PF02771">
    <property type="entry name" value="Acyl-CoA_dh_N"/>
    <property type="match status" value="1"/>
</dbReference>
<accession>A0A5M8AAS0</accession>
<evidence type="ECO:0000256" key="2">
    <source>
        <dbReference type="ARBA" id="ARBA00009347"/>
    </source>
</evidence>
<dbReference type="AlphaFoldDB" id="A0A5M8AAS0"/>
<feature type="domain" description="Acyl-CoA dehydrogenase/oxidase C-terminal" evidence="6">
    <location>
        <begin position="178"/>
        <end position="301"/>
    </location>
</feature>
<dbReference type="InterPro" id="IPR009100">
    <property type="entry name" value="AcylCoA_DH/oxidase_NM_dom_sf"/>
</dbReference>
<evidence type="ECO:0000256" key="3">
    <source>
        <dbReference type="ARBA" id="ARBA00022630"/>
    </source>
</evidence>
<evidence type="ECO:0000313" key="8">
    <source>
        <dbReference type="EMBL" id="KAA6120898.1"/>
    </source>
</evidence>
<dbReference type="RefSeq" id="WP_150083880.1">
    <property type="nucleotide sequence ID" value="NZ_VWRN01000045.1"/>
</dbReference>
<dbReference type="EMBL" id="VWRN01000045">
    <property type="protein sequence ID" value="KAA6120898.1"/>
    <property type="molecule type" value="Genomic_DNA"/>
</dbReference>
<dbReference type="GO" id="GO:0003995">
    <property type="term" value="F:acyl-CoA dehydrogenase activity"/>
    <property type="evidence" value="ECO:0007669"/>
    <property type="project" value="TreeGrafter"/>
</dbReference>
<evidence type="ECO:0000256" key="5">
    <source>
        <dbReference type="ARBA" id="ARBA00023002"/>
    </source>
</evidence>
<name>A0A5M8AAS0_9BURK</name>
<dbReference type="Pfam" id="PF00441">
    <property type="entry name" value="Acyl-CoA_dh_1"/>
    <property type="match status" value="1"/>
</dbReference>
<dbReference type="SUPFAM" id="SSF47203">
    <property type="entry name" value="Acyl-CoA dehydrogenase C-terminal domain-like"/>
    <property type="match status" value="1"/>
</dbReference>
<dbReference type="PANTHER" id="PTHR43884:SF20">
    <property type="entry name" value="ACYL-COA DEHYDROGENASE FADE28"/>
    <property type="match status" value="1"/>
</dbReference>
<dbReference type="Gene3D" id="1.10.540.10">
    <property type="entry name" value="Acyl-CoA dehydrogenase/oxidase, N-terminal domain"/>
    <property type="match status" value="1"/>
</dbReference>
<evidence type="ECO:0000313" key="9">
    <source>
        <dbReference type="Proteomes" id="UP000324324"/>
    </source>
</evidence>
<dbReference type="Proteomes" id="UP000324324">
    <property type="component" value="Unassembled WGS sequence"/>
</dbReference>
<evidence type="ECO:0000256" key="1">
    <source>
        <dbReference type="ARBA" id="ARBA00001974"/>
    </source>
</evidence>
<keyword evidence="5" id="KW-0560">Oxidoreductase</keyword>
<keyword evidence="9" id="KW-1185">Reference proteome</keyword>
<proteinExistence type="inferred from homology"/>
<dbReference type="InterPro" id="IPR036250">
    <property type="entry name" value="AcylCo_DH-like_C"/>
</dbReference>
<dbReference type="GO" id="GO:0050660">
    <property type="term" value="F:flavin adenine dinucleotide binding"/>
    <property type="evidence" value="ECO:0007669"/>
    <property type="project" value="InterPro"/>
</dbReference>
<comment type="cofactor">
    <cofactor evidence="1">
        <name>FAD</name>
        <dbReference type="ChEBI" id="CHEBI:57692"/>
    </cofactor>
</comment>
<comment type="caution">
    <text evidence="8">The sequence shown here is derived from an EMBL/GenBank/DDBJ whole genome shotgun (WGS) entry which is preliminary data.</text>
</comment>
<dbReference type="PANTHER" id="PTHR43884">
    <property type="entry name" value="ACYL-COA DEHYDROGENASE"/>
    <property type="match status" value="1"/>
</dbReference>
<dbReference type="InterPro" id="IPR009075">
    <property type="entry name" value="AcylCo_DH/oxidase_C"/>
</dbReference>
<protein>
    <submittedName>
        <fullName evidence="8">Acyl-CoA dehydrogenase</fullName>
    </submittedName>
</protein>
<organism evidence="8 9">
    <name type="scientific">Cupriavidus cauae</name>
    <dbReference type="NCBI Taxonomy" id="2608999"/>
    <lineage>
        <taxon>Bacteria</taxon>
        <taxon>Pseudomonadati</taxon>
        <taxon>Pseudomonadota</taxon>
        <taxon>Betaproteobacteria</taxon>
        <taxon>Burkholderiales</taxon>
        <taxon>Burkholderiaceae</taxon>
        <taxon>Cupriavidus</taxon>
    </lineage>
</organism>